<keyword evidence="1" id="KW-0812">Transmembrane</keyword>
<dbReference type="AlphaFoldDB" id="A0A850DS89"/>
<name>A0A850DS89_9MICO</name>
<evidence type="ECO:0000313" key="3">
    <source>
        <dbReference type="Proteomes" id="UP000539146"/>
    </source>
</evidence>
<feature type="transmembrane region" description="Helical" evidence="1">
    <location>
        <begin position="74"/>
        <end position="95"/>
    </location>
</feature>
<keyword evidence="1" id="KW-1133">Transmembrane helix</keyword>
<proteinExistence type="predicted"/>
<protein>
    <submittedName>
        <fullName evidence="2">Uncharacterized protein</fullName>
    </submittedName>
</protein>
<feature type="transmembrane region" description="Helical" evidence="1">
    <location>
        <begin position="21"/>
        <end position="42"/>
    </location>
</feature>
<accession>A0A850DS89</accession>
<reference evidence="2 3" key="1">
    <citation type="submission" date="2020-05" db="EMBL/GenBank/DDBJ databases">
        <title>Genome Sequencing of Type Strains.</title>
        <authorList>
            <person name="Lemaire J.F."/>
            <person name="Inderbitzin P."/>
            <person name="Gregorio O.A."/>
            <person name="Collins S.B."/>
            <person name="Wespe N."/>
            <person name="Knight-Connoni V."/>
        </authorList>
    </citation>
    <scope>NUCLEOTIDE SEQUENCE [LARGE SCALE GENOMIC DNA]</scope>
    <source>
        <strain evidence="2 3">DSM 20512</strain>
    </source>
</reference>
<keyword evidence="1" id="KW-0472">Membrane</keyword>
<evidence type="ECO:0000313" key="2">
    <source>
        <dbReference type="EMBL" id="NUU27509.1"/>
    </source>
</evidence>
<dbReference type="Proteomes" id="UP000539146">
    <property type="component" value="Unassembled WGS sequence"/>
</dbReference>
<organism evidence="2 3">
    <name type="scientific">Curtobacterium citreum</name>
    <dbReference type="NCBI Taxonomy" id="2036"/>
    <lineage>
        <taxon>Bacteria</taxon>
        <taxon>Bacillati</taxon>
        <taxon>Actinomycetota</taxon>
        <taxon>Actinomycetes</taxon>
        <taxon>Micrococcales</taxon>
        <taxon>Microbacteriaceae</taxon>
        <taxon>Curtobacterium</taxon>
    </lineage>
</organism>
<feature type="transmembrane region" description="Helical" evidence="1">
    <location>
        <begin position="107"/>
        <end position="131"/>
    </location>
</feature>
<evidence type="ECO:0000256" key="1">
    <source>
        <dbReference type="SAM" id="Phobius"/>
    </source>
</evidence>
<comment type="caution">
    <text evidence="2">The sequence shown here is derived from an EMBL/GenBank/DDBJ whole genome shotgun (WGS) entry which is preliminary data.</text>
</comment>
<gene>
    <name evidence="2" type="ORF">HP467_05200</name>
</gene>
<dbReference type="EMBL" id="JABMCG010000090">
    <property type="protein sequence ID" value="NUU27509.1"/>
    <property type="molecule type" value="Genomic_DNA"/>
</dbReference>
<sequence length="136" mass="14008">MSALRSSSVRAAARLTRILPSAALVVLIAQIIACVLSCLRLAPIDAAWEADPERLRGVLDAQPAGVWAARRALALIRMATVPVAMAATILAASAIDRFSAQGAVHTFAQTVTVLGVITSIAGVVLAVLAVLEILSS</sequence>
<dbReference type="RefSeq" id="WP_175325457.1">
    <property type="nucleotide sequence ID" value="NZ_BAAAWP010000001.1"/>
</dbReference>